<gene>
    <name evidence="2" type="ORF">KI659_03715</name>
</gene>
<dbReference type="Proteomes" id="UP001319104">
    <property type="component" value="Unassembled WGS sequence"/>
</dbReference>
<dbReference type="RefSeq" id="WP_213943981.1">
    <property type="nucleotide sequence ID" value="NZ_JAHCMY010000001.1"/>
</dbReference>
<evidence type="ECO:0000313" key="2">
    <source>
        <dbReference type="EMBL" id="MBS9523117.1"/>
    </source>
</evidence>
<keyword evidence="3" id="KW-1185">Reference proteome</keyword>
<feature type="transmembrane region" description="Helical" evidence="1">
    <location>
        <begin position="6"/>
        <end position="28"/>
    </location>
</feature>
<dbReference type="AlphaFoldDB" id="A0AAP2G0X6"/>
<keyword evidence="1" id="KW-1133">Transmembrane helix</keyword>
<accession>A0AAP2G0X6</accession>
<reference evidence="2 3" key="1">
    <citation type="submission" date="2021-05" db="EMBL/GenBank/DDBJ databases">
        <authorList>
            <person name="Zhang Z.D."/>
            <person name="Osman G."/>
        </authorList>
    </citation>
    <scope>NUCLEOTIDE SEQUENCE [LARGE SCALE GENOMIC DNA]</scope>
    <source>
        <strain evidence="2 3">KCTC 32217</strain>
    </source>
</reference>
<comment type="caution">
    <text evidence="2">The sequence shown here is derived from an EMBL/GenBank/DDBJ whole genome shotgun (WGS) entry which is preliminary data.</text>
</comment>
<sequence>MIDINISGLITSLILMVVFALPIVYYAIKAGKKRKATKSLLRHYAAGKGLNLDELDTWRFTYGIGLDNSASQLIYMEKDGNPEVITIDLEQVERVDVQVSKLKSSQNGGSSIITDLQLSFIPNMPGKTPINLTFFSSEKFISLQNEFELVNKWKQKVEGILAQREKSEMEV</sequence>
<evidence type="ECO:0000313" key="3">
    <source>
        <dbReference type="Proteomes" id="UP001319104"/>
    </source>
</evidence>
<proteinExistence type="predicted"/>
<protein>
    <submittedName>
        <fullName evidence="2">Uncharacterized protein</fullName>
    </submittedName>
</protein>
<keyword evidence="1" id="KW-0812">Transmembrane</keyword>
<dbReference type="EMBL" id="JAHCMY010000001">
    <property type="protein sequence ID" value="MBS9523117.1"/>
    <property type="molecule type" value="Genomic_DNA"/>
</dbReference>
<keyword evidence="1" id="KW-0472">Membrane</keyword>
<evidence type="ECO:0000256" key="1">
    <source>
        <dbReference type="SAM" id="Phobius"/>
    </source>
</evidence>
<organism evidence="2 3">
    <name type="scientific">Litoribacter ruber</name>
    <dbReference type="NCBI Taxonomy" id="702568"/>
    <lineage>
        <taxon>Bacteria</taxon>
        <taxon>Pseudomonadati</taxon>
        <taxon>Bacteroidota</taxon>
        <taxon>Cytophagia</taxon>
        <taxon>Cytophagales</taxon>
        <taxon>Cyclobacteriaceae</taxon>
        <taxon>Litoribacter</taxon>
    </lineage>
</organism>
<name>A0AAP2G0X6_9BACT</name>